<dbReference type="GO" id="GO:0005524">
    <property type="term" value="F:ATP binding"/>
    <property type="evidence" value="ECO:0007669"/>
    <property type="project" value="UniProtKB-KW"/>
</dbReference>
<keyword evidence="8" id="KW-1185">Reference proteome</keyword>
<evidence type="ECO:0000256" key="2">
    <source>
        <dbReference type="ARBA" id="ARBA00022741"/>
    </source>
</evidence>
<dbReference type="Pfam" id="PF04107">
    <property type="entry name" value="GCS2"/>
    <property type="match status" value="1"/>
</dbReference>
<accession>A0A939LMB8</accession>
<comment type="similarity">
    <text evidence="5">Belongs to the glutamate--cysteine ligase type 2 family. YbdK subfamily.</text>
</comment>
<evidence type="ECO:0000256" key="5">
    <source>
        <dbReference type="HAMAP-Rule" id="MF_01609"/>
    </source>
</evidence>
<dbReference type="GO" id="GO:0042398">
    <property type="term" value="P:modified amino acid biosynthetic process"/>
    <property type="evidence" value="ECO:0007669"/>
    <property type="project" value="InterPro"/>
</dbReference>
<dbReference type="EMBL" id="JAGEMK010000001">
    <property type="protein sequence ID" value="MBO1750372.1"/>
    <property type="molecule type" value="Genomic_DNA"/>
</dbReference>
<dbReference type="InterPro" id="IPR006336">
    <property type="entry name" value="GCS2"/>
</dbReference>
<dbReference type="HAMAP" id="MF_01609">
    <property type="entry name" value="Glu_cys_ligase_2"/>
    <property type="match status" value="1"/>
</dbReference>
<dbReference type="RefSeq" id="WP_208054028.1">
    <property type="nucleotide sequence ID" value="NZ_JAGEMK010000001.1"/>
</dbReference>
<name>A0A939LMB8_9CELL</name>
<evidence type="ECO:0000313" key="8">
    <source>
        <dbReference type="Proteomes" id="UP000664209"/>
    </source>
</evidence>
<dbReference type="Proteomes" id="UP000664209">
    <property type="component" value="Unassembled WGS sequence"/>
</dbReference>
<dbReference type="PANTHER" id="PTHR36510:SF1">
    <property type="entry name" value="GLUTAMATE--CYSTEINE LIGASE 2-RELATED"/>
    <property type="match status" value="1"/>
</dbReference>
<evidence type="ECO:0000256" key="3">
    <source>
        <dbReference type="ARBA" id="ARBA00022840"/>
    </source>
</evidence>
<dbReference type="SUPFAM" id="SSF55931">
    <property type="entry name" value="Glutamine synthetase/guanido kinase"/>
    <property type="match status" value="1"/>
</dbReference>
<dbReference type="InterPro" id="IPR050141">
    <property type="entry name" value="GCL_type2/YbdK_subfam"/>
</dbReference>
<dbReference type="GO" id="GO:0004357">
    <property type="term" value="F:glutamate-cysteine ligase activity"/>
    <property type="evidence" value="ECO:0007669"/>
    <property type="project" value="UniProtKB-EC"/>
</dbReference>
<keyword evidence="1 5" id="KW-0436">Ligase</keyword>
<keyword evidence="3 5" id="KW-0067">ATP-binding</keyword>
<feature type="region of interest" description="Disordered" evidence="6">
    <location>
        <begin position="25"/>
        <end position="48"/>
    </location>
</feature>
<evidence type="ECO:0000313" key="7">
    <source>
        <dbReference type="EMBL" id="MBO1750372.1"/>
    </source>
</evidence>
<gene>
    <name evidence="7" type="ORF">J4G33_00985</name>
</gene>
<reference evidence="7" key="1">
    <citation type="submission" date="2021-03" db="EMBL/GenBank/DDBJ databases">
        <title>Actinotalea soli sp. nov., isolated from soil.</title>
        <authorList>
            <person name="Ping W."/>
            <person name="Zhang J."/>
        </authorList>
    </citation>
    <scope>NUCLEOTIDE SEQUENCE</scope>
    <source>
        <strain evidence="7">BY-33</strain>
    </source>
</reference>
<dbReference type="NCBIfam" id="NF010041">
    <property type="entry name" value="PRK13517.1-1"/>
    <property type="match status" value="1"/>
</dbReference>
<evidence type="ECO:0000256" key="6">
    <source>
        <dbReference type="SAM" id="MobiDB-lite"/>
    </source>
</evidence>
<sequence>MRTVGIEEEYLLLNAEGTPVASSGAAIKAITPSPRPPGTPAPSTDGPGVEVELTQEQLESGTRPRTELDDVLDEVRHARSRAERAARGGGARIAALGTSPVAVEPTTSPDPRYEELIRRFALTAREQLTCGCHIHVGIDSDEEGVQVLDRIGPWLPVLLALSSNSPFWHGADSGYASYRSQVWNRWPSAGPTAQFGSAAAYHAAVEDLVATGTILDTGMVYFDARLSDHYPTVEIRVADVCLDAEDAVLVAALARGLVDTAAADAARGRPAPAVRVEQLRAATWRAARSGLGGELVSPSSLRPVTAHQAVAELVDHVADALDASGDLGRVRERVAHLLAGGTGAEQQLRWLTETDLSGVADLAARRTVG</sequence>
<dbReference type="InterPro" id="IPR014746">
    <property type="entry name" value="Gln_synth/guanido_kin_cat_dom"/>
</dbReference>
<evidence type="ECO:0000256" key="4">
    <source>
        <dbReference type="ARBA" id="ARBA00048819"/>
    </source>
</evidence>
<dbReference type="Gene3D" id="3.30.590.20">
    <property type="match status" value="1"/>
</dbReference>
<proteinExistence type="inferred from homology"/>
<protein>
    <recommendedName>
        <fullName evidence="5">Putative glutamate--cysteine ligase 2</fullName>
        <ecNumber evidence="5">6.3.2.2</ecNumber>
    </recommendedName>
    <alternativeName>
        <fullName evidence="5">Gamma-glutamylcysteine synthetase 2</fullName>
        <shortName evidence="5">GCS 2</shortName>
        <shortName evidence="5">Gamma-GCS 2</shortName>
    </alternativeName>
</protein>
<comment type="function">
    <text evidence="5">ATP-dependent carboxylate-amine ligase which exhibits weak glutamate--cysteine ligase activity.</text>
</comment>
<keyword evidence="2 5" id="KW-0547">Nucleotide-binding</keyword>
<organism evidence="7 8">
    <name type="scientific">Actinotalea soli</name>
    <dbReference type="NCBI Taxonomy" id="2819234"/>
    <lineage>
        <taxon>Bacteria</taxon>
        <taxon>Bacillati</taxon>
        <taxon>Actinomycetota</taxon>
        <taxon>Actinomycetes</taxon>
        <taxon>Micrococcales</taxon>
        <taxon>Cellulomonadaceae</taxon>
        <taxon>Actinotalea</taxon>
    </lineage>
</organism>
<evidence type="ECO:0000256" key="1">
    <source>
        <dbReference type="ARBA" id="ARBA00022598"/>
    </source>
</evidence>
<comment type="caution">
    <text evidence="7">The sequence shown here is derived from an EMBL/GenBank/DDBJ whole genome shotgun (WGS) entry which is preliminary data.</text>
</comment>
<dbReference type="PANTHER" id="PTHR36510">
    <property type="entry name" value="GLUTAMATE--CYSTEINE LIGASE 2-RELATED"/>
    <property type="match status" value="1"/>
</dbReference>
<dbReference type="NCBIfam" id="TIGR02050">
    <property type="entry name" value="gshA_cyan_rel"/>
    <property type="match status" value="1"/>
</dbReference>
<dbReference type="InterPro" id="IPR011793">
    <property type="entry name" value="YbdK"/>
</dbReference>
<dbReference type="EC" id="6.3.2.2" evidence="5"/>
<comment type="catalytic activity">
    <reaction evidence="4 5">
        <text>L-cysteine + L-glutamate + ATP = gamma-L-glutamyl-L-cysteine + ADP + phosphate + H(+)</text>
        <dbReference type="Rhea" id="RHEA:13285"/>
        <dbReference type="ChEBI" id="CHEBI:15378"/>
        <dbReference type="ChEBI" id="CHEBI:29985"/>
        <dbReference type="ChEBI" id="CHEBI:30616"/>
        <dbReference type="ChEBI" id="CHEBI:35235"/>
        <dbReference type="ChEBI" id="CHEBI:43474"/>
        <dbReference type="ChEBI" id="CHEBI:58173"/>
        <dbReference type="ChEBI" id="CHEBI:456216"/>
        <dbReference type="EC" id="6.3.2.2"/>
    </reaction>
</comment>
<dbReference type="AlphaFoldDB" id="A0A939LMB8"/>